<keyword evidence="5" id="KW-1185">Reference proteome</keyword>
<keyword evidence="1" id="KW-0479">Metal-binding</keyword>
<dbReference type="InterPro" id="IPR036236">
    <property type="entry name" value="Znf_C2H2_sf"/>
</dbReference>
<evidence type="ECO:0000256" key="2">
    <source>
        <dbReference type="SAM" id="MobiDB-lite"/>
    </source>
</evidence>
<dbReference type="Proteomes" id="UP000813385">
    <property type="component" value="Unassembled WGS sequence"/>
</dbReference>
<feature type="compositionally biased region" description="Polar residues" evidence="2">
    <location>
        <begin position="198"/>
        <end position="233"/>
    </location>
</feature>
<dbReference type="PROSITE" id="PS50157">
    <property type="entry name" value="ZINC_FINGER_C2H2_2"/>
    <property type="match status" value="1"/>
</dbReference>
<feature type="domain" description="C2H2-type" evidence="3">
    <location>
        <begin position="500"/>
        <end position="525"/>
    </location>
</feature>
<protein>
    <recommendedName>
        <fullName evidence="3">C2H2-type domain-containing protein</fullName>
    </recommendedName>
</protein>
<keyword evidence="1" id="KW-0863">Zinc-finger</keyword>
<organism evidence="4 5">
    <name type="scientific">Plectosphaerella cucumerina</name>
    <dbReference type="NCBI Taxonomy" id="40658"/>
    <lineage>
        <taxon>Eukaryota</taxon>
        <taxon>Fungi</taxon>
        <taxon>Dikarya</taxon>
        <taxon>Ascomycota</taxon>
        <taxon>Pezizomycotina</taxon>
        <taxon>Sordariomycetes</taxon>
        <taxon>Hypocreomycetidae</taxon>
        <taxon>Glomerellales</taxon>
        <taxon>Plectosphaerellaceae</taxon>
        <taxon>Plectosphaerella</taxon>
    </lineage>
</organism>
<dbReference type="Gene3D" id="3.30.160.60">
    <property type="entry name" value="Classic Zinc Finger"/>
    <property type="match status" value="1"/>
</dbReference>
<name>A0A8K0TGA6_9PEZI</name>
<evidence type="ECO:0000259" key="3">
    <source>
        <dbReference type="PROSITE" id="PS50157"/>
    </source>
</evidence>
<feature type="region of interest" description="Disordered" evidence="2">
    <location>
        <begin position="193"/>
        <end position="233"/>
    </location>
</feature>
<keyword evidence="1" id="KW-0862">Zinc</keyword>
<feature type="region of interest" description="Disordered" evidence="2">
    <location>
        <begin position="419"/>
        <end position="475"/>
    </location>
</feature>
<feature type="region of interest" description="Disordered" evidence="2">
    <location>
        <begin position="1"/>
        <end position="21"/>
    </location>
</feature>
<evidence type="ECO:0000256" key="1">
    <source>
        <dbReference type="PROSITE-ProRule" id="PRU00042"/>
    </source>
</evidence>
<evidence type="ECO:0000313" key="4">
    <source>
        <dbReference type="EMBL" id="KAH7363453.1"/>
    </source>
</evidence>
<comment type="caution">
    <text evidence="4">The sequence shown here is derived from an EMBL/GenBank/DDBJ whole genome shotgun (WGS) entry which is preliminary data.</text>
</comment>
<dbReference type="GO" id="GO:0008270">
    <property type="term" value="F:zinc ion binding"/>
    <property type="evidence" value="ECO:0007669"/>
    <property type="project" value="UniProtKB-KW"/>
</dbReference>
<dbReference type="EMBL" id="JAGPXD010000003">
    <property type="protein sequence ID" value="KAH7363453.1"/>
    <property type="molecule type" value="Genomic_DNA"/>
</dbReference>
<dbReference type="InterPro" id="IPR013087">
    <property type="entry name" value="Znf_C2H2_type"/>
</dbReference>
<feature type="region of interest" description="Disordered" evidence="2">
    <location>
        <begin position="330"/>
        <end position="349"/>
    </location>
</feature>
<reference evidence="4" key="1">
    <citation type="journal article" date="2021" name="Nat. Commun.">
        <title>Genetic determinants of endophytism in the Arabidopsis root mycobiome.</title>
        <authorList>
            <person name="Mesny F."/>
            <person name="Miyauchi S."/>
            <person name="Thiergart T."/>
            <person name="Pickel B."/>
            <person name="Atanasova L."/>
            <person name="Karlsson M."/>
            <person name="Huettel B."/>
            <person name="Barry K.W."/>
            <person name="Haridas S."/>
            <person name="Chen C."/>
            <person name="Bauer D."/>
            <person name="Andreopoulos W."/>
            <person name="Pangilinan J."/>
            <person name="LaButti K."/>
            <person name="Riley R."/>
            <person name="Lipzen A."/>
            <person name="Clum A."/>
            <person name="Drula E."/>
            <person name="Henrissat B."/>
            <person name="Kohler A."/>
            <person name="Grigoriev I.V."/>
            <person name="Martin F.M."/>
            <person name="Hacquard S."/>
        </authorList>
    </citation>
    <scope>NUCLEOTIDE SEQUENCE</scope>
    <source>
        <strain evidence="4">MPI-CAGE-AT-0016</strain>
    </source>
</reference>
<evidence type="ECO:0000313" key="5">
    <source>
        <dbReference type="Proteomes" id="UP000813385"/>
    </source>
</evidence>
<dbReference type="OrthoDB" id="4845159at2759"/>
<sequence>MRSARRIPKLPDAHGAPQVPDHYPRLPLTSPPLEPWHLHPFPSPSVLLFVCNLCFVSVLISRVCFVEQSLRPSPLPFFQAFSPFTSPFSRRRSSLLSCGPPVLPSVPRRIPALPNPLAATTKCAAPTSIMDHDRPVHEHALPLRVTSNTLHPSRPQQFDRAYLGSSDAFDEPPVYGSRNGLNFSHHGGDFAFSDFDETQSTQPPSLFSGSLCEGTQDSDYPQENPLSSQTLNLGNVSHTYGSGGIHDLYDVNAGCEPPNHQGAGGYSTDQSVAAVGRQFPGHSEVPRFSAPYGLTNYPLSCSYLVPTRNPFQQLSDTQLSLIDPLLRSSGTDQGMANGSPYHPPDHTVITEASSQPLNDELANPDIQQDPAQGNFCSSHDPASFNHQYPPAHPYPVRPQNMVHQFDARLVNIGTAQDMAYDDRHGSPGLPLPYRNYNDSSHSWQPGRQPGEQPGAQSTHLSGPVDASSMGSGPLLGKALLPPQDLLTPERSPRNCTRKPFRCDHCDSGFKSRKTLQRHRKTVVPHKSIPFTCKCGYKTRRKDNLQRHFNTCRQVQNPSAVFTCICPFTSSDLSEWWLHVESSCSERKGRGRPSKN</sequence>
<gene>
    <name evidence="4" type="ORF">B0T11DRAFT_282625</name>
</gene>
<dbReference type="AlphaFoldDB" id="A0A8K0TGA6"/>
<accession>A0A8K0TGA6</accession>
<feature type="compositionally biased region" description="Polar residues" evidence="2">
    <location>
        <begin position="436"/>
        <end position="445"/>
    </location>
</feature>
<proteinExistence type="predicted"/>
<dbReference type="SUPFAM" id="SSF57667">
    <property type="entry name" value="beta-beta-alpha zinc fingers"/>
    <property type="match status" value="1"/>
</dbReference>